<dbReference type="SUPFAM" id="SSF51905">
    <property type="entry name" value="FAD/NAD(P)-binding domain"/>
    <property type="match status" value="1"/>
</dbReference>
<name>A0A6J4VQK2_9BACT</name>
<dbReference type="SUPFAM" id="SSF46977">
    <property type="entry name" value="Succinate dehydrogenase/fumarate reductase flavoprotein C-terminal domain"/>
    <property type="match status" value="1"/>
</dbReference>
<dbReference type="NCBIfam" id="TIGR01812">
    <property type="entry name" value="sdhA_frdA_Gneg"/>
    <property type="match status" value="1"/>
</dbReference>
<dbReference type="InterPro" id="IPR003952">
    <property type="entry name" value="FRD_SDH_FAD_BS"/>
</dbReference>
<feature type="binding site" evidence="16">
    <location>
        <position position="218"/>
    </location>
    <ligand>
        <name>FAD</name>
        <dbReference type="ChEBI" id="CHEBI:57692"/>
    </ligand>
</feature>
<dbReference type="InterPro" id="IPR015939">
    <property type="entry name" value="Fum_Rdtase/Succ_DH_flav-like_C"/>
</dbReference>
<dbReference type="AlphaFoldDB" id="A0A6J4VQK2"/>
<evidence type="ECO:0000256" key="17">
    <source>
        <dbReference type="PIRSR" id="PIRSR611281-4"/>
    </source>
</evidence>
<dbReference type="InterPro" id="IPR011281">
    <property type="entry name" value="Succ_DH_flav_su_fwd"/>
</dbReference>
<dbReference type="Gene3D" id="3.90.700.10">
    <property type="entry name" value="Succinate dehydrogenase/fumarate reductase flavoprotein, catalytic domain"/>
    <property type="match status" value="1"/>
</dbReference>
<evidence type="ECO:0000256" key="18">
    <source>
        <dbReference type="RuleBase" id="RU362051"/>
    </source>
</evidence>
<dbReference type="GO" id="GO:0009061">
    <property type="term" value="P:anaerobic respiration"/>
    <property type="evidence" value="ECO:0007669"/>
    <property type="project" value="TreeGrafter"/>
</dbReference>
<keyword evidence="18" id="KW-0816">Tricarboxylic acid cycle</keyword>
<dbReference type="InterPro" id="IPR036188">
    <property type="entry name" value="FAD/NAD-bd_sf"/>
</dbReference>
<evidence type="ECO:0000259" key="20">
    <source>
        <dbReference type="Pfam" id="PF02910"/>
    </source>
</evidence>
<protein>
    <recommendedName>
        <fullName evidence="5 13">Succinate dehydrogenase flavoprotein subunit</fullName>
        <ecNumber evidence="4 18">1.3.5.1</ecNumber>
    </recommendedName>
</protein>
<feature type="binding site" evidence="15">
    <location>
        <position position="391"/>
    </location>
    <ligand>
        <name>substrate</name>
    </ligand>
</feature>
<evidence type="ECO:0000259" key="19">
    <source>
        <dbReference type="Pfam" id="PF00890"/>
    </source>
</evidence>
<gene>
    <name evidence="21" type="ORF">AVDCRST_MAG19-4783</name>
</gene>
<dbReference type="Pfam" id="PF00890">
    <property type="entry name" value="FAD_binding_2"/>
    <property type="match status" value="1"/>
</dbReference>
<dbReference type="EC" id="1.3.5.1" evidence="4 18"/>
<proteinExistence type="inferred from homology"/>
<evidence type="ECO:0000256" key="12">
    <source>
        <dbReference type="ARBA" id="ARBA00049220"/>
    </source>
</evidence>
<dbReference type="PIRSF" id="PIRSF000171">
    <property type="entry name" value="SDHA_APRA_LASPO"/>
    <property type="match status" value="1"/>
</dbReference>
<feature type="domain" description="Fumarate reductase/succinate dehydrogenase flavoprotein-like C-terminal" evidence="20">
    <location>
        <begin position="451"/>
        <end position="576"/>
    </location>
</feature>
<feature type="domain" description="FAD-dependent oxidoreductase 2 FAD-binding" evidence="19">
    <location>
        <begin position="7"/>
        <end position="397"/>
    </location>
</feature>
<feature type="binding site" evidence="16">
    <location>
        <begin position="34"/>
        <end position="49"/>
    </location>
    <ligand>
        <name>FAD</name>
        <dbReference type="ChEBI" id="CHEBI:57692"/>
    </ligand>
</feature>
<evidence type="ECO:0000256" key="1">
    <source>
        <dbReference type="ARBA" id="ARBA00004515"/>
    </source>
</evidence>
<dbReference type="GO" id="GO:0008177">
    <property type="term" value="F:succinate dehydrogenase (quinone) activity"/>
    <property type="evidence" value="ECO:0007669"/>
    <property type="project" value="UniProtKB-EC"/>
</dbReference>
<evidence type="ECO:0000256" key="13">
    <source>
        <dbReference type="NCBIfam" id="TIGR01816"/>
    </source>
</evidence>
<dbReference type="SUPFAM" id="SSF56425">
    <property type="entry name" value="Succinate dehydrogenase/fumarate reductase flavoprotein, catalytic domain"/>
    <property type="match status" value="1"/>
</dbReference>
<comment type="subcellular location">
    <subcellularLocation>
        <location evidence="1">Cell inner membrane</location>
        <topology evidence="1">Peripheral membrane protein</topology>
        <orientation evidence="1">Cytoplasmic side</orientation>
    </subcellularLocation>
</comment>
<dbReference type="UniPathway" id="UPA00223">
    <property type="reaction ID" value="UER01005"/>
</dbReference>
<evidence type="ECO:0000256" key="16">
    <source>
        <dbReference type="PIRSR" id="PIRSR611281-3"/>
    </source>
</evidence>
<evidence type="ECO:0000256" key="8">
    <source>
        <dbReference type="ARBA" id="ARBA00022827"/>
    </source>
</evidence>
<sequence length="576" mass="63308">MAYHRFDAVIVGAGGAGLMAAIQLAGKANIAVVSKLYPPRSHTGAAQGGISASLGNTEEDHWKWHMFDTVKGGDYLVDQDAAEVLCREAVDAVLELEHMGLPFNRTPDGRIDQRRFGGHTRNYGEGPVRRACYAADRTGHMIIQTLYQQGIKHNVNFLDEHHLLDVLFTDDGRCCGVVTMEQRTGEIHTVHAKAVLIATGGFGRVFKVTSNAMAGTGDGCAIPYRRGVPLMDMEFYQFHPTGIYKLGILLSEAARGEGGILRNGAGEAFAERYAPTLKDLAPRDMVSRFIHEEVKAGRGVNGEDFVHLDLTHLPPELIDAKLPDITDFARTYLGVEPKTEPIPIQPTAHYAMGGLPTDVEGRVILDEESRIVPGFYSAGEAACVSVHGANRLGTNSLVDLVVFGRRAGRHMLGFLPDAELPPLPSDPEFTARAQIADLLNRPKGERASELREAMQEVMMDKVSVVRDAVGMTEAQREIDRIRLAYKNLAIDDRGTCFNTDLSEALELGCMIDCAEAIVAGALAREESRGAHFRDDFQTRDDKNWLAHTLVYRTSGGLQMRKKPVTITEFEPKERKY</sequence>
<evidence type="ECO:0000256" key="6">
    <source>
        <dbReference type="ARBA" id="ARBA00022448"/>
    </source>
</evidence>
<dbReference type="GO" id="GO:0005886">
    <property type="term" value="C:plasma membrane"/>
    <property type="evidence" value="ECO:0007669"/>
    <property type="project" value="UniProtKB-SubCell"/>
</dbReference>
<feature type="modified residue" description="Tele-8alpha-FAD histidine" evidence="17">
    <location>
        <position position="42"/>
    </location>
</feature>
<feature type="binding site" evidence="15">
    <location>
        <position position="349"/>
    </location>
    <ligand>
        <name>substrate</name>
    </ligand>
</feature>
<dbReference type="GO" id="GO:0006099">
    <property type="term" value="P:tricarboxylic acid cycle"/>
    <property type="evidence" value="ECO:0007669"/>
    <property type="project" value="UniProtKB-UniRule"/>
</dbReference>
<dbReference type="PANTHER" id="PTHR11632:SF51">
    <property type="entry name" value="SUCCINATE DEHYDROGENASE [UBIQUINONE] FLAVOPROTEIN SUBUNIT, MITOCHONDRIAL"/>
    <property type="match status" value="1"/>
</dbReference>
<comment type="pathway">
    <text evidence="2 18">Carbohydrate metabolism; tricarboxylic acid cycle; fumarate from succinate (bacterial route): step 1/1.</text>
</comment>
<evidence type="ECO:0000256" key="10">
    <source>
        <dbReference type="ARBA" id="ARBA00023002"/>
    </source>
</evidence>
<evidence type="ECO:0000256" key="11">
    <source>
        <dbReference type="ARBA" id="ARBA00023136"/>
    </source>
</evidence>
<comment type="cofactor">
    <cofactor evidence="16">
        <name>FAD</name>
        <dbReference type="ChEBI" id="CHEBI:57692"/>
    </cofactor>
    <text evidence="16">Flavinylated by SdhE, about 5% flavinylation occurs in the absence of SdhE.</text>
</comment>
<feature type="binding site" evidence="15">
    <location>
        <position position="239"/>
    </location>
    <ligand>
        <name>substrate</name>
    </ligand>
</feature>
<evidence type="ECO:0000256" key="15">
    <source>
        <dbReference type="PIRSR" id="PIRSR611281-2"/>
    </source>
</evidence>
<evidence type="ECO:0000256" key="5">
    <source>
        <dbReference type="ARBA" id="ARBA00019965"/>
    </source>
</evidence>
<feature type="binding site" evidence="15">
    <location>
        <position position="251"/>
    </location>
    <ligand>
        <name>substrate</name>
    </ligand>
</feature>
<organism evidence="21">
    <name type="scientific">uncultured Thermomicrobiales bacterium</name>
    <dbReference type="NCBI Taxonomy" id="1645740"/>
    <lineage>
        <taxon>Bacteria</taxon>
        <taxon>Pseudomonadati</taxon>
        <taxon>Thermomicrobiota</taxon>
        <taxon>Thermomicrobia</taxon>
        <taxon>Thermomicrobiales</taxon>
        <taxon>environmental samples</taxon>
    </lineage>
</organism>
<dbReference type="GO" id="GO:0022900">
    <property type="term" value="P:electron transport chain"/>
    <property type="evidence" value="ECO:0007669"/>
    <property type="project" value="UniProtKB-UniRule"/>
</dbReference>
<dbReference type="InterPro" id="IPR027477">
    <property type="entry name" value="Succ_DH/fumarate_Rdtase_cat_sf"/>
</dbReference>
<dbReference type="FunFam" id="3.90.700.10:FF:000001">
    <property type="entry name" value="Mitochondrial succinate dehydrogenase flavoprotein subunit"/>
    <property type="match status" value="1"/>
</dbReference>
<evidence type="ECO:0000256" key="4">
    <source>
        <dbReference type="ARBA" id="ARBA00012792"/>
    </source>
</evidence>
<dbReference type="InterPro" id="IPR003953">
    <property type="entry name" value="FAD-dep_OxRdtase_2_FAD-bd"/>
</dbReference>
<feature type="binding site" evidence="16">
    <location>
        <begin position="12"/>
        <end position="17"/>
    </location>
    <ligand>
        <name>FAD</name>
        <dbReference type="ChEBI" id="CHEBI:57692"/>
    </ligand>
</feature>
<dbReference type="Gene3D" id="1.20.58.100">
    <property type="entry name" value="Fumarate reductase/succinate dehydrogenase flavoprotein-like, C-terminal domain"/>
    <property type="match status" value="1"/>
</dbReference>
<feature type="active site" description="Proton acceptor" evidence="14">
    <location>
        <position position="283"/>
    </location>
</feature>
<accession>A0A6J4VQK2</accession>
<dbReference type="InterPro" id="IPR037099">
    <property type="entry name" value="Fum_R/Succ_DH_flav-like_C_sf"/>
</dbReference>
<dbReference type="NCBIfam" id="TIGR01816">
    <property type="entry name" value="sdhA_forward"/>
    <property type="match status" value="1"/>
</dbReference>
<reference evidence="21" key="1">
    <citation type="submission" date="2020-02" db="EMBL/GenBank/DDBJ databases">
        <authorList>
            <person name="Meier V. D."/>
        </authorList>
    </citation>
    <scope>NUCLEOTIDE SEQUENCE</scope>
    <source>
        <strain evidence="21">AVDCRST_MAG19</strain>
    </source>
</reference>
<dbReference type="InterPro" id="IPR030664">
    <property type="entry name" value="SdhA/FrdA/AprA"/>
</dbReference>
<feature type="binding site" evidence="16">
    <location>
        <position position="380"/>
    </location>
    <ligand>
        <name>FAD</name>
        <dbReference type="ChEBI" id="CHEBI:57692"/>
    </ligand>
</feature>
<evidence type="ECO:0000313" key="21">
    <source>
        <dbReference type="EMBL" id="CAA9584732.1"/>
    </source>
</evidence>
<dbReference type="InterPro" id="IPR014006">
    <property type="entry name" value="Succ_Dhase_FrdA_Gneg"/>
</dbReference>
<evidence type="ECO:0000256" key="9">
    <source>
        <dbReference type="ARBA" id="ARBA00022982"/>
    </source>
</evidence>
<evidence type="ECO:0000256" key="7">
    <source>
        <dbReference type="ARBA" id="ARBA00022630"/>
    </source>
</evidence>
<keyword evidence="11 18" id="KW-0472">Membrane</keyword>
<keyword evidence="8 16" id="KW-0274">FAD</keyword>
<evidence type="ECO:0000256" key="14">
    <source>
        <dbReference type="PIRSR" id="PIRSR000171-1"/>
    </source>
</evidence>
<dbReference type="Gene3D" id="4.10.80.40">
    <property type="entry name" value="succinate dehydrogenase protein domain"/>
    <property type="match status" value="1"/>
</dbReference>
<keyword evidence="10 18" id="KW-0560">Oxidoreductase</keyword>
<dbReference type="EMBL" id="CADCWL010000247">
    <property type="protein sequence ID" value="CAA9584732.1"/>
    <property type="molecule type" value="Genomic_DNA"/>
</dbReference>
<keyword evidence="7 16" id="KW-0285">Flavoprotein</keyword>
<feature type="binding site" evidence="16">
    <location>
        <begin position="396"/>
        <end position="397"/>
    </location>
    <ligand>
        <name>FAD</name>
        <dbReference type="ChEBI" id="CHEBI:57692"/>
    </ligand>
</feature>
<dbReference type="PANTHER" id="PTHR11632">
    <property type="entry name" value="SUCCINATE DEHYDROGENASE 2 FLAVOPROTEIN SUBUNIT"/>
    <property type="match status" value="1"/>
</dbReference>
<evidence type="ECO:0000256" key="3">
    <source>
        <dbReference type="ARBA" id="ARBA00008040"/>
    </source>
</evidence>
<dbReference type="GO" id="GO:0009055">
    <property type="term" value="F:electron transfer activity"/>
    <property type="evidence" value="ECO:0007669"/>
    <property type="project" value="TreeGrafter"/>
</dbReference>
<keyword evidence="9 18" id="KW-0249">Electron transport</keyword>
<dbReference type="PROSITE" id="PS00504">
    <property type="entry name" value="FRD_SDH_FAD_BINDING"/>
    <property type="match status" value="1"/>
</dbReference>
<evidence type="ECO:0000256" key="2">
    <source>
        <dbReference type="ARBA" id="ARBA00004894"/>
    </source>
</evidence>
<dbReference type="Pfam" id="PF02910">
    <property type="entry name" value="Succ_DH_flav_C"/>
    <property type="match status" value="1"/>
</dbReference>
<keyword evidence="6 18" id="KW-0813">Transport</keyword>
<dbReference type="Gene3D" id="3.50.50.60">
    <property type="entry name" value="FAD/NAD(P)-binding domain"/>
    <property type="match status" value="1"/>
</dbReference>
<dbReference type="GO" id="GO:0050660">
    <property type="term" value="F:flavin adenine dinucleotide binding"/>
    <property type="evidence" value="ECO:0007669"/>
    <property type="project" value="UniProtKB-UniRule"/>
</dbReference>
<comment type="similarity">
    <text evidence="3 18">Belongs to the FAD-dependent oxidoreductase 2 family. FRD/SDH subfamily.</text>
</comment>
<comment type="catalytic activity">
    <reaction evidence="12 18">
        <text>a quinone + succinate = fumarate + a quinol</text>
        <dbReference type="Rhea" id="RHEA:40523"/>
        <dbReference type="ChEBI" id="CHEBI:24646"/>
        <dbReference type="ChEBI" id="CHEBI:29806"/>
        <dbReference type="ChEBI" id="CHEBI:30031"/>
        <dbReference type="ChEBI" id="CHEBI:132124"/>
        <dbReference type="EC" id="1.3.5.1"/>
    </reaction>
</comment>